<evidence type="ECO:0000313" key="3">
    <source>
        <dbReference type="Proteomes" id="UP000008068"/>
    </source>
</evidence>
<dbReference type="EMBL" id="GL379831">
    <property type="protein sequence ID" value="EGT50970.1"/>
    <property type="molecule type" value="Genomic_DNA"/>
</dbReference>
<accession>G0N2P3</accession>
<protein>
    <submittedName>
        <fullName evidence="2">Uncharacterized protein</fullName>
    </submittedName>
</protein>
<evidence type="ECO:0000313" key="2">
    <source>
        <dbReference type="EMBL" id="EGT50970.1"/>
    </source>
</evidence>
<keyword evidence="3" id="KW-1185">Reference proteome</keyword>
<feature type="region of interest" description="Disordered" evidence="1">
    <location>
        <begin position="192"/>
        <end position="217"/>
    </location>
</feature>
<dbReference type="InParanoid" id="G0N2P3"/>
<proteinExistence type="predicted"/>
<sequence>MSINITESDRLAYDCSVAQNSRLTLEEFTKNEARIPACSGQLLSMEPVFWEVNIQGVSELAKTDFCVFVPQTGQLALQVAAQINGVVVTSNPLEGSCEDFNLKLEWRTSKLGHRRTETSDYIPGKQFFFKNGYGEEMFEDEVISKVYTFPIQLQYGISKERRDMAYSDEKKDKILALLNQLIVDGLNKKNVVMPEGSSRESPDQSTQDEDEEEEDEW</sequence>
<name>G0N2P3_CAEBE</name>
<feature type="compositionally biased region" description="Acidic residues" evidence="1">
    <location>
        <begin position="206"/>
        <end position="217"/>
    </location>
</feature>
<dbReference type="HOGENOM" id="CLU_1273262_0_0_1"/>
<dbReference type="AlphaFoldDB" id="G0N2P3"/>
<dbReference type="STRING" id="135651.G0N2P3"/>
<organism evidence="3">
    <name type="scientific">Caenorhabditis brenneri</name>
    <name type="common">Nematode worm</name>
    <dbReference type="NCBI Taxonomy" id="135651"/>
    <lineage>
        <taxon>Eukaryota</taxon>
        <taxon>Metazoa</taxon>
        <taxon>Ecdysozoa</taxon>
        <taxon>Nematoda</taxon>
        <taxon>Chromadorea</taxon>
        <taxon>Rhabditida</taxon>
        <taxon>Rhabditina</taxon>
        <taxon>Rhabditomorpha</taxon>
        <taxon>Rhabditoidea</taxon>
        <taxon>Rhabditidae</taxon>
        <taxon>Peloderinae</taxon>
        <taxon>Caenorhabditis</taxon>
    </lineage>
</organism>
<gene>
    <name evidence="2" type="ORF">CAEBREN_11993</name>
</gene>
<evidence type="ECO:0000256" key="1">
    <source>
        <dbReference type="SAM" id="MobiDB-lite"/>
    </source>
</evidence>
<dbReference type="Proteomes" id="UP000008068">
    <property type="component" value="Unassembled WGS sequence"/>
</dbReference>
<reference evidence="3" key="1">
    <citation type="submission" date="2011-07" db="EMBL/GenBank/DDBJ databases">
        <authorList>
            <consortium name="Caenorhabditis brenneri Sequencing and Analysis Consortium"/>
            <person name="Wilson R.K."/>
        </authorList>
    </citation>
    <scope>NUCLEOTIDE SEQUENCE [LARGE SCALE GENOMIC DNA]</scope>
    <source>
        <strain evidence="3">PB2801</strain>
    </source>
</reference>